<dbReference type="SUPFAM" id="SSF47954">
    <property type="entry name" value="Cyclin-like"/>
    <property type="match status" value="1"/>
</dbReference>
<evidence type="ECO:0000313" key="8">
    <source>
        <dbReference type="Proteomes" id="UP001341840"/>
    </source>
</evidence>
<dbReference type="InterPro" id="IPR012389">
    <property type="entry name" value="Cyclin_P/U"/>
</dbReference>
<evidence type="ECO:0000256" key="3">
    <source>
        <dbReference type="ARBA" id="ARBA00023127"/>
    </source>
</evidence>
<feature type="region of interest" description="Disordered" evidence="6">
    <location>
        <begin position="1"/>
        <end position="25"/>
    </location>
</feature>
<dbReference type="InterPro" id="IPR013922">
    <property type="entry name" value="Cyclin_PHO80-like"/>
</dbReference>
<gene>
    <name evidence="7" type="ORF">PIB30_024618</name>
</gene>
<feature type="compositionally biased region" description="Polar residues" evidence="6">
    <location>
        <begin position="8"/>
        <end position="25"/>
    </location>
</feature>
<evidence type="ECO:0000313" key="7">
    <source>
        <dbReference type="EMBL" id="MED6181989.1"/>
    </source>
</evidence>
<comment type="similarity">
    <text evidence="1">Belongs to the cyclin family. Cyclin U/P subfamily.</text>
</comment>
<proteinExistence type="inferred from homology"/>
<keyword evidence="3 5" id="KW-0195">Cyclin</keyword>
<dbReference type="EMBL" id="JASCZI010181331">
    <property type="protein sequence ID" value="MED6181989.1"/>
    <property type="molecule type" value="Genomic_DNA"/>
</dbReference>
<dbReference type="PIRSF" id="PIRSF027110">
    <property type="entry name" value="PREG"/>
    <property type="match status" value="1"/>
</dbReference>
<dbReference type="Gene3D" id="1.10.472.10">
    <property type="entry name" value="Cyclin-like"/>
    <property type="match status" value="1"/>
</dbReference>
<keyword evidence="8" id="KW-1185">Reference proteome</keyword>
<dbReference type="Pfam" id="PF08613">
    <property type="entry name" value="Cyclin"/>
    <property type="match status" value="1"/>
</dbReference>
<dbReference type="Proteomes" id="UP001341840">
    <property type="component" value="Unassembled WGS sequence"/>
</dbReference>
<dbReference type="InterPro" id="IPR036915">
    <property type="entry name" value="Cyclin-like_sf"/>
</dbReference>
<evidence type="ECO:0000256" key="4">
    <source>
        <dbReference type="ARBA" id="ARBA00023306"/>
    </source>
</evidence>
<evidence type="ECO:0000256" key="1">
    <source>
        <dbReference type="ARBA" id="ARBA00007215"/>
    </source>
</evidence>
<dbReference type="PANTHER" id="PTHR15615:SF108">
    <property type="entry name" value="PROTEIN CNPPD1"/>
    <property type="match status" value="1"/>
</dbReference>
<name>A0ABU6W9M5_9FABA</name>
<keyword evidence="2" id="KW-0132">Cell division</keyword>
<evidence type="ECO:0000256" key="5">
    <source>
        <dbReference type="PIRNR" id="PIRNR027110"/>
    </source>
</evidence>
<accession>A0ABU6W9M5</accession>
<comment type="caution">
    <text evidence="7">The sequence shown here is derived from an EMBL/GenBank/DDBJ whole genome shotgun (WGS) entry which is preliminary data.</text>
</comment>
<protein>
    <recommendedName>
        <fullName evidence="5">Cyclin</fullName>
    </recommendedName>
</protein>
<evidence type="ECO:0000256" key="2">
    <source>
        <dbReference type="ARBA" id="ARBA00022618"/>
    </source>
</evidence>
<sequence>MSRRSESYKSLQQVEASSENGTSTPPRALLSLCSVWETSIQKNDKLVMISSTRNNNNNKKEHMTVFHGSKAPKLSITRYMERILKYSRCSPSCFVIAHIYMERYFTKNGGFLTSFNAHRLLITSLLLAVKFLDDRYYSNAYYAQVGGVSTQEMNRMELEFLFSLEFRLFVRTEVFLKYCEKLDYVGEYQIRRPIISGNAK</sequence>
<keyword evidence="4" id="KW-0131">Cell cycle</keyword>
<evidence type="ECO:0000256" key="6">
    <source>
        <dbReference type="SAM" id="MobiDB-lite"/>
    </source>
</evidence>
<organism evidence="7 8">
    <name type="scientific">Stylosanthes scabra</name>
    <dbReference type="NCBI Taxonomy" id="79078"/>
    <lineage>
        <taxon>Eukaryota</taxon>
        <taxon>Viridiplantae</taxon>
        <taxon>Streptophyta</taxon>
        <taxon>Embryophyta</taxon>
        <taxon>Tracheophyta</taxon>
        <taxon>Spermatophyta</taxon>
        <taxon>Magnoliopsida</taxon>
        <taxon>eudicotyledons</taxon>
        <taxon>Gunneridae</taxon>
        <taxon>Pentapetalae</taxon>
        <taxon>rosids</taxon>
        <taxon>fabids</taxon>
        <taxon>Fabales</taxon>
        <taxon>Fabaceae</taxon>
        <taxon>Papilionoideae</taxon>
        <taxon>50 kb inversion clade</taxon>
        <taxon>dalbergioids sensu lato</taxon>
        <taxon>Dalbergieae</taxon>
        <taxon>Pterocarpus clade</taxon>
        <taxon>Stylosanthes</taxon>
    </lineage>
</organism>
<dbReference type="PANTHER" id="PTHR15615">
    <property type="match status" value="1"/>
</dbReference>
<reference evidence="7 8" key="1">
    <citation type="journal article" date="2023" name="Plants (Basel)">
        <title>Bridging the Gap: Combining Genomics and Transcriptomics Approaches to Understand Stylosanthes scabra, an Orphan Legume from the Brazilian Caatinga.</title>
        <authorList>
            <person name="Ferreira-Neto J.R.C."/>
            <person name="da Silva M.D."/>
            <person name="Binneck E."/>
            <person name="de Melo N.F."/>
            <person name="da Silva R.H."/>
            <person name="de Melo A.L.T.M."/>
            <person name="Pandolfi V."/>
            <person name="Bustamante F.O."/>
            <person name="Brasileiro-Vidal A.C."/>
            <person name="Benko-Iseppon A.M."/>
        </authorList>
    </citation>
    <scope>NUCLEOTIDE SEQUENCE [LARGE SCALE GENOMIC DNA]</scope>
    <source>
        <tissue evidence="7">Leaves</tissue>
    </source>
</reference>